<sequence length="99" mass="11289">MVIINETQNFSSSKCERFHGAHYTVIVEQSNHLGHPSQGNTKRGENPLWIHFRDCCSMTFWTVPVKSSRARLAGIPLFAEAYLRCYLKNALNVAFSEDN</sequence>
<organism evidence="1 2">
    <name type="scientific">Caerostris extrusa</name>
    <name type="common">Bark spider</name>
    <name type="synonym">Caerostris bankana</name>
    <dbReference type="NCBI Taxonomy" id="172846"/>
    <lineage>
        <taxon>Eukaryota</taxon>
        <taxon>Metazoa</taxon>
        <taxon>Ecdysozoa</taxon>
        <taxon>Arthropoda</taxon>
        <taxon>Chelicerata</taxon>
        <taxon>Arachnida</taxon>
        <taxon>Araneae</taxon>
        <taxon>Araneomorphae</taxon>
        <taxon>Entelegynae</taxon>
        <taxon>Araneoidea</taxon>
        <taxon>Araneidae</taxon>
        <taxon>Caerostris</taxon>
    </lineage>
</organism>
<name>A0AAV4Y8B6_CAEEX</name>
<evidence type="ECO:0000313" key="2">
    <source>
        <dbReference type="Proteomes" id="UP001054945"/>
    </source>
</evidence>
<proteinExistence type="predicted"/>
<keyword evidence="2" id="KW-1185">Reference proteome</keyword>
<reference evidence="1 2" key="1">
    <citation type="submission" date="2021-06" db="EMBL/GenBank/DDBJ databases">
        <title>Caerostris extrusa draft genome.</title>
        <authorList>
            <person name="Kono N."/>
            <person name="Arakawa K."/>
        </authorList>
    </citation>
    <scope>NUCLEOTIDE SEQUENCE [LARGE SCALE GENOMIC DNA]</scope>
</reference>
<dbReference type="EMBL" id="BPLR01001578">
    <property type="protein sequence ID" value="GIZ03263.1"/>
    <property type="molecule type" value="Genomic_DNA"/>
</dbReference>
<comment type="caution">
    <text evidence="1">The sequence shown here is derived from an EMBL/GenBank/DDBJ whole genome shotgun (WGS) entry which is preliminary data.</text>
</comment>
<gene>
    <name evidence="1" type="ORF">CEXT_622011</name>
</gene>
<accession>A0AAV4Y8B6</accession>
<evidence type="ECO:0000313" key="1">
    <source>
        <dbReference type="EMBL" id="GIZ03263.1"/>
    </source>
</evidence>
<dbReference type="Proteomes" id="UP001054945">
    <property type="component" value="Unassembled WGS sequence"/>
</dbReference>
<dbReference type="AlphaFoldDB" id="A0AAV4Y8B6"/>
<protein>
    <submittedName>
        <fullName evidence="1">Uncharacterized protein</fullName>
    </submittedName>
</protein>